<protein>
    <submittedName>
        <fullName evidence="2">Uncharacterized protein</fullName>
    </submittedName>
</protein>
<feature type="region of interest" description="Disordered" evidence="1">
    <location>
        <begin position="29"/>
        <end position="80"/>
    </location>
</feature>
<evidence type="ECO:0000313" key="3">
    <source>
        <dbReference type="Proteomes" id="UP000008065"/>
    </source>
</evidence>
<evidence type="ECO:0000256" key="1">
    <source>
        <dbReference type="SAM" id="MobiDB-lite"/>
    </source>
</evidence>
<dbReference type="VEuPathDB" id="FungiDB:NEUTE1DRAFT_135583"/>
<dbReference type="RefSeq" id="XP_009848664.1">
    <property type="nucleotide sequence ID" value="XM_009850362.1"/>
</dbReference>
<dbReference type="EMBL" id="GL891302">
    <property type="protein sequence ID" value="EGO61661.1"/>
    <property type="molecule type" value="Genomic_DNA"/>
</dbReference>
<dbReference type="GeneID" id="20825891"/>
<evidence type="ECO:0000313" key="2">
    <source>
        <dbReference type="EMBL" id="EGO61661.1"/>
    </source>
</evidence>
<feature type="compositionally biased region" description="Pro residues" evidence="1">
    <location>
        <begin position="322"/>
        <end position="349"/>
    </location>
</feature>
<name>F8MEN2_NEUT8</name>
<dbReference type="Proteomes" id="UP000008065">
    <property type="component" value="Unassembled WGS sequence"/>
</dbReference>
<dbReference type="AlphaFoldDB" id="F8MEN2"/>
<dbReference type="OrthoDB" id="10663170at2759"/>
<dbReference type="HOGENOM" id="CLU_046309_0_0_1"/>
<reference evidence="3" key="1">
    <citation type="journal article" date="2011" name="Genetics">
        <title>Massive changes in genome architecture accompany the transition to self-fertility in the filamentous fungus Neurospora tetrasperma.</title>
        <authorList>
            <person name="Ellison C.E."/>
            <person name="Stajich J.E."/>
            <person name="Jacobson D.J."/>
            <person name="Natvig D.O."/>
            <person name="Lapidus A."/>
            <person name="Foster B."/>
            <person name="Aerts A."/>
            <person name="Riley R."/>
            <person name="Lindquist E.A."/>
            <person name="Grigoriev I.V."/>
            <person name="Taylor J.W."/>
        </authorList>
    </citation>
    <scope>NUCLEOTIDE SEQUENCE [LARGE SCALE GENOMIC DNA]</scope>
    <source>
        <strain evidence="3">FGSC 2508 / P0657</strain>
    </source>
</reference>
<gene>
    <name evidence="2" type="ORF">NEUTE1DRAFT_135583</name>
</gene>
<feature type="region of interest" description="Disordered" evidence="1">
    <location>
        <begin position="315"/>
        <end position="421"/>
    </location>
</feature>
<feature type="compositionally biased region" description="Low complexity" evidence="1">
    <location>
        <begin position="44"/>
        <end position="80"/>
    </location>
</feature>
<feature type="compositionally biased region" description="Gly residues" evidence="1">
    <location>
        <begin position="408"/>
        <end position="421"/>
    </location>
</feature>
<accession>F8MEN2</accession>
<proteinExistence type="predicted"/>
<dbReference type="KEGG" id="nte:NEUTE1DRAFT135583"/>
<keyword evidence="3" id="KW-1185">Reference proteome</keyword>
<organism evidence="2 3">
    <name type="scientific">Neurospora tetrasperma (strain FGSC 2508 / ATCC MYA-4615 / P0657)</name>
    <dbReference type="NCBI Taxonomy" id="510951"/>
    <lineage>
        <taxon>Eukaryota</taxon>
        <taxon>Fungi</taxon>
        <taxon>Dikarya</taxon>
        <taxon>Ascomycota</taxon>
        <taxon>Pezizomycotina</taxon>
        <taxon>Sordariomycetes</taxon>
        <taxon>Sordariomycetidae</taxon>
        <taxon>Sordariales</taxon>
        <taxon>Sordariaceae</taxon>
        <taxon>Neurospora</taxon>
    </lineage>
</organism>
<sequence>MFIGAFTWNPLNKILLAAKQPILPRPLPFQPLLTPTSHHHQQHHNNNNNNSNITSPPQQNTNNNTNNNNNNGNNTTTITTMDPISHHLNHWVRFISRLATLSISMHQGYHSARTTLASFLSLFGTIFRALANLSGSLSNLSHSNFGLGASLGLGSSSSGSKLQAQDLLLLLWALLRLLRHHLLRRLLRRLVSLLPVGYLPADFVGFFARVRPALELPVWLRQLASAPPPLPPLLPSAASLPFGPPSSVLPSAPSFGLPGLPASTPWHLANYRQGLPLPPPYFQGQGLPLGQPNGYYPPATAAAMSVPSIPPPGQVYGQPTGYYPPPPPPPAAAVPPAPSLPPSVSPSAPPSGQLYGQLPGTLVPRAPFAPMSAPASGPPAVPAQTPGLHHLRQLRQQRQLQQSQSGSESGGGGGGGGGTRR</sequence>
<feature type="compositionally biased region" description="Low complexity" evidence="1">
    <location>
        <begin position="396"/>
        <end position="407"/>
    </location>
</feature>
<feature type="compositionally biased region" description="Low complexity" evidence="1">
    <location>
        <begin position="364"/>
        <end position="375"/>
    </location>
</feature>